<proteinExistence type="predicted"/>
<dbReference type="SMART" id="SM00871">
    <property type="entry name" value="AraC_E_bind"/>
    <property type="match status" value="1"/>
</dbReference>
<sequence>MPAFSSKGEIQVKPGFVVHGTSAVTSNEAEMKGQGVIADQWAKFYQNRVLEKIASRANDAVIALYTRYESDETGFYTYALGAEVAQAQQEPADGLEQFVIPSCRYKVFTTRRGPVQEVVMEAWKEIWAWSKHHERAFLTDFEVYDSRAADPRNSQVDIYISVK</sequence>
<dbReference type="AlphaFoldDB" id="A0A7W5FNN1"/>
<evidence type="ECO:0000313" key="2">
    <source>
        <dbReference type="EMBL" id="MBB3111490.1"/>
    </source>
</evidence>
<dbReference type="EMBL" id="JACHXK010000007">
    <property type="protein sequence ID" value="MBB3111490.1"/>
    <property type="molecule type" value="Genomic_DNA"/>
</dbReference>
<dbReference type="PANTHER" id="PTHR36444:SF2">
    <property type="entry name" value="TRANSCRIPTIONAL REGULATOR PROTEIN YOBU-RELATED"/>
    <property type="match status" value="1"/>
</dbReference>
<organism evidence="2 3">
    <name type="scientific">Paenibacillus phyllosphaerae</name>
    <dbReference type="NCBI Taxonomy" id="274593"/>
    <lineage>
        <taxon>Bacteria</taxon>
        <taxon>Bacillati</taxon>
        <taxon>Bacillota</taxon>
        <taxon>Bacilli</taxon>
        <taxon>Bacillales</taxon>
        <taxon>Paenibacillaceae</taxon>
        <taxon>Paenibacillus</taxon>
    </lineage>
</organism>
<dbReference type="SUPFAM" id="SSF55136">
    <property type="entry name" value="Probable bacterial effector-binding domain"/>
    <property type="match status" value="1"/>
</dbReference>
<dbReference type="InterPro" id="IPR053182">
    <property type="entry name" value="YobU-like_regulator"/>
</dbReference>
<dbReference type="Gene3D" id="3.20.80.10">
    <property type="entry name" value="Regulatory factor, effector binding domain"/>
    <property type="match status" value="1"/>
</dbReference>
<dbReference type="InterPro" id="IPR010499">
    <property type="entry name" value="AraC_E-bd"/>
</dbReference>
<dbReference type="RefSeq" id="WP_183601350.1">
    <property type="nucleotide sequence ID" value="NZ_JACHXK010000007.1"/>
</dbReference>
<feature type="domain" description="AraC effector-binding" evidence="1">
    <location>
        <begin position="6"/>
        <end position="163"/>
    </location>
</feature>
<reference evidence="2 3" key="1">
    <citation type="submission" date="2020-08" db="EMBL/GenBank/DDBJ databases">
        <title>Genomic Encyclopedia of Type Strains, Phase III (KMG-III): the genomes of soil and plant-associated and newly described type strains.</title>
        <authorList>
            <person name="Whitman W."/>
        </authorList>
    </citation>
    <scope>NUCLEOTIDE SEQUENCE [LARGE SCALE GENOMIC DNA]</scope>
    <source>
        <strain evidence="2 3">CECT 5862</strain>
    </source>
</reference>
<evidence type="ECO:0000259" key="1">
    <source>
        <dbReference type="SMART" id="SM00871"/>
    </source>
</evidence>
<dbReference type="InterPro" id="IPR011256">
    <property type="entry name" value="Reg_factor_effector_dom_sf"/>
</dbReference>
<comment type="caution">
    <text evidence="2">The sequence shown here is derived from an EMBL/GenBank/DDBJ whole genome shotgun (WGS) entry which is preliminary data.</text>
</comment>
<accession>A0A7W5FNN1</accession>
<dbReference type="Proteomes" id="UP000570361">
    <property type="component" value="Unassembled WGS sequence"/>
</dbReference>
<dbReference type="Pfam" id="PF14526">
    <property type="entry name" value="Cass2"/>
    <property type="match status" value="1"/>
</dbReference>
<protein>
    <submittedName>
        <fullName evidence="2">Putative transcriptional regulator YdeE</fullName>
    </submittedName>
</protein>
<evidence type="ECO:0000313" key="3">
    <source>
        <dbReference type="Proteomes" id="UP000570361"/>
    </source>
</evidence>
<keyword evidence="3" id="KW-1185">Reference proteome</keyword>
<gene>
    <name evidence="2" type="ORF">FHS18_003558</name>
</gene>
<dbReference type="PANTHER" id="PTHR36444">
    <property type="entry name" value="TRANSCRIPTIONAL REGULATOR PROTEIN YOBU-RELATED"/>
    <property type="match status" value="1"/>
</dbReference>
<dbReference type="InterPro" id="IPR029441">
    <property type="entry name" value="Cass2"/>
</dbReference>
<name>A0A7W5FNN1_9BACL</name>